<dbReference type="Proteomes" id="UP000036932">
    <property type="component" value="Unassembled WGS sequence"/>
</dbReference>
<sequence>MNILIVEDDVFIEKLLVACVRETAPSAQVYTTGKSSEALELANNHPMDMFILDIQLEDYKGTQLAQQLRSVDRYAYTPIIFATALANEELTAYREIKCYSFLIKPFTKNEVIRVLQDTIRYCQHLALEEQHKPKILRIEQKSFIFEYDLEHIVYIESYGKHLELHVKTDGTTVRIDRLSGLSMKKMLEMLSDHAEFLQCHKSYIINTAYISRIDKSASLLELSGVSESIPIGNKFRDALLNRGCE</sequence>
<dbReference type="PROSITE" id="PS50110">
    <property type="entry name" value="RESPONSE_REGULATORY"/>
    <property type="match status" value="1"/>
</dbReference>
<evidence type="ECO:0000313" key="3">
    <source>
        <dbReference type="EMBL" id="KOR90169.1"/>
    </source>
</evidence>
<dbReference type="SMART" id="SM00448">
    <property type="entry name" value="REC"/>
    <property type="match status" value="1"/>
</dbReference>
<dbReference type="Gene3D" id="3.40.50.2300">
    <property type="match status" value="1"/>
</dbReference>
<dbReference type="InterPro" id="IPR011006">
    <property type="entry name" value="CheY-like_superfamily"/>
</dbReference>
<dbReference type="Gene3D" id="2.40.50.1020">
    <property type="entry name" value="LytTr DNA-binding domain"/>
    <property type="match status" value="1"/>
</dbReference>
<evidence type="ECO:0000259" key="2">
    <source>
        <dbReference type="PROSITE" id="PS50110"/>
    </source>
</evidence>
<dbReference type="Pfam" id="PF04397">
    <property type="entry name" value="LytTR"/>
    <property type="match status" value="1"/>
</dbReference>
<feature type="modified residue" description="4-aspartylphosphate" evidence="1">
    <location>
        <position position="53"/>
    </location>
</feature>
<dbReference type="AlphaFoldDB" id="A0A0M1P807"/>
<dbReference type="SMART" id="SM00850">
    <property type="entry name" value="LytTR"/>
    <property type="match status" value="1"/>
</dbReference>
<feature type="domain" description="Response regulatory" evidence="2">
    <location>
        <begin position="2"/>
        <end position="119"/>
    </location>
</feature>
<reference evidence="4" key="1">
    <citation type="submission" date="2015-08" db="EMBL/GenBank/DDBJ databases">
        <title>Genome sequencing project for genomic taxonomy and phylogenomics of Bacillus-like bacteria.</title>
        <authorList>
            <person name="Liu B."/>
            <person name="Wang J."/>
            <person name="Zhu Y."/>
            <person name="Liu G."/>
            <person name="Chen Q."/>
            <person name="Chen Z."/>
            <person name="Lan J."/>
            <person name="Che J."/>
            <person name="Ge C."/>
            <person name="Shi H."/>
            <person name="Pan Z."/>
            <person name="Liu X."/>
        </authorList>
    </citation>
    <scope>NUCLEOTIDE SEQUENCE [LARGE SCALE GENOMIC DNA]</scope>
    <source>
        <strain evidence="4">FJAT-22460</strain>
    </source>
</reference>
<dbReference type="RefSeq" id="WP_054403116.1">
    <property type="nucleotide sequence ID" value="NZ_LIUT01000001.1"/>
</dbReference>
<dbReference type="PANTHER" id="PTHR37299:SF1">
    <property type="entry name" value="STAGE 0 SPORULATION PROTEIN A HOMOLOG"/>
    <property type="match status" value="1"/>
</dbReference>
<proteinExistence type="predicted"/>
<dbReference type="PATRIC" id="fig|1705565.3.peg.4874"/>
<dbReference type="GO" id="GO:0000156">
    <property type="term" value="F:phosphorelay response regulator activity"/>
    <property type="evidence" value="ECO:0007669"/>
    <property type="project" value="InterPro"/>
</dbReference>
<dbReference type="GO" id="GO:0003677">
    <property type="term" value="F:DNA binding"/>
    <property type="evidence" value="ECO:0007669"/>
    <property type="project" value="InterPro"/>
</dbReference>
<dbReference type="Pfam" id="PF00072">
    <property type="entry name" value="Response_reg"/>
    <property type="match status" value="1"/>
</dbReference>
<comment type="caution">
    <text evidence="3">The sequence shown here is derived from an EMBL/GenBank/DDBJ whole genome shotgun (WGS) entry which is preliminary data.</text>
</comment>
<dbReference type="InterPro" id="IPR001789">
    <property type="entry name" value="Sig_transdc_resp-reg_receiver"/>
</dbReference>
<dbReference type="OrthoDB" id="3190595at2"/>
<dbReference type="InterPro" id="IPR007492">
    <property type="entry name" value="LytTR_DNA-bd_dom"/>
</dbReference>
<dbReference type="SUPFAM" id="SSF52172">
    <property type="entry name" value="CheY-like"/>
    <property type="match status" value="1"/>
</dbReference>
<keyword evidence="4" id="KW-1185">Reference proteome</keyword>
<evidence type="ECO:0000256" key="1">
    <source>
        <dbReference type="PROSITE-ProRule" id="PRU00169"/>
    </source>
</evidence>
<evidence type="ECO:0000313" key="4">
    <source>
        <dbReference type="Proteomes" id="UP000036932"/>
    </source>
</evidence>
<dbReference type="PANTHER" id="PTHR37299">
    <property type="entry name" value="TRANSCRIPTIONAL REGULATOR-RELATED"/>
    <property type="match status" value="1"/>
</dbReference>
<protein>
    <recommendedName>
        <fullName evidence="2">Response regulatory domain-containing protein</fullName>
    </recommendedName>
</protein>
<keyword evidence="1" id="KW-0597">Phosphoprotein</keyword>
<name>A0A0M1P807_9BACL</name>
<organism evidence="3 4">
    <name type="scientific">Paenibacillus solani</name>
    <dbReference type="NCBI Taxonomy" id="1705565"/>
    <lineage>
        <taxon>Bacteria</taxon>
        <taxon>Bacillati</taxon>
        <taxon>Bacillota</taxon>
        <taxon>Bacilli</taxon>
        <taxon>Bacillales</taxon>
        <taxon>Paenibacillaceae</taxon>
        <taxon>Paenibacillus</taxon>
    </lineage>
</organism>
<gene>
    <name evidence="3" type="ORF">AM231_14180</name>
</gene>
<dbReference type="InterPro" id="IPR046947">
    <property type="entry name" value="LytR-like"/>
</dbReference>
<dbReference type="EMBL" id="LIUT01000001">
    <property type="protein sequence ID" value="KOR90169.1"/>
    <property type="molecule type" value="Genomic_DNA"/>
</dbReference>
<accession>A0A0M1P807</accession>